<evidence type="ECO:0000313" key="6">
    <source>
        <dbReference type="EMBL" id="MCQ4628898.1"/>
    </source>
</evidence>
<evidence type="ECO:0000256" key="4">
    <source>
        <dbReference type="PROSITE-ProRule" id="PRU00335"/>
    </source>
</evidence>
<evidence type="ECO:0000256" key="1">
    <source>
        <dbReference type="ARBA" id="ARBA00023015"/>
    </source>
</evidence>
<evidence type="ECO:0000256" key="3">
    <source>
        <dbReference type="ARBA" id="ARBA00023163"/>
    </source>
</evidence>
<evidence type="ECO:0000256" key="2">
    <source>
        <dbReference type="ARBA" id="ARBA00023125"/>
    </source>
</evidence>
<dbReference type="InterPro" id="IPR009057">
    <property type="entry name" value="Homeodomain-like_sf"/>
</dbReference>
<organism evidence="6 7">
    <name type="scientific">Shinella lacus</name>
    <dbReference type="NCBI Taxonomy" id="2654216"/>
    <lineage>
        <taxon>Bacteria</taxon>
        <taxon>Pseudomonadati</taxon>
        <taxon>Pseudomonadota</taxon>
        <taxon>Alphaproteobacteria</taxon>
        <taxon>Hyphomicrobiales</taxon>
        <taxon>Rhizobiaceae</taxon>
        <taxon>Shinella</taxon>
    </lineage>
</organism>
<evidence type="ECO:0000313" key="7">
    <source>
        <dbReference type="Proteomes" id="UP000996601"/>
    </source>
</evidence>
<proteinExistence type="predicted"/>
<dbReference type="PROSITE" id="PS50977">
    <property type="entry name" value="HTH_TETR_2"/>
    <property type="match status" value="1"/>
</dbReference>
<sequence>MLRPTKSEIEAGIIDRAAALFAQHGFAHASLSQIAEAVGYSKAGLLHHFPSKQAIYDAGIRTLREHAEEMLESVKGLPVGRERDLAVVEASVTFAFEQPGISALGNRIALDPDPNDQEMNEIGFIMYEAIGIDLQKLELDRIIRVTCAFSGLGITANLAVRTKQTKEWRASMVAATMNALGHRQP</sequence>
<dbReference type="SUPFAM" id="SSF46689">
    <property type="entry name" value="Homeodomain-like"/>
    <property type="match status" value="1"/>
</dbReference>
<evidence type="ECO:0000259" key="5">
    <source>
        <dbReference type="PROSITE" id="PS50977"/>
    </source>
</evidence>
<accession>A0ABT1R146</accession>
<dbReference type="Pfam" id="PF00440">
    <property type="entry name" value="TetR_N"/>
    <property type="match status" value="1"/>
</dbReference>
<dbReference type="InterPro" id="IPR001647">
    <property type="entry name" value="HTH_TetR"/>
</dbReference>
<dbReference type="EMBL" id="WHSB02000001">
    <property type="protein sequence ID" value="MCQ4628898.1"/>
    <property type="molecule type" value="Genomic_DNA"/>
</dbReference>
<dbReference type="RefSeq" id="WP_256114972.1">
    <property type="nucleotide sequence ID" value="NZ_WHSB02000001.1"/>
</dbReference>
<protein>
    <submittedName>
        <fullName evidence="6">TetR/AcrR family transcriptional regulator helix-turn-helix transcriptional regulator</fullName>
    </submittedName>
</protein>
<dbReference type="PRINTS" id="PR00455">
    <property type="entry name" value="HTHTETR"/>
</dbReference>
<keyword evidence="7" id="KW-1185">Reference proteome</keyword>
<keyword evidence="3" id="KW-0804">Transcription</keyword>
<reference evidence="6" key="1">
    <citation type="submission" date="2021-07" db="EMBL/GenBank/DDBJ databases">
        <title>Shinella sp. nov., a novel member of the genus Shinella from water.</title>
        <authorList>
            <person name="Deng Y."/>
        </authorList>
    </citation>
    <scope>NUCLEOTIDE SEQUENCE</scope>
    <source>
        <strain evidence="6">CPCC 100929</strain>
    </source>
</reference>
<name>A0ABT1R146_9HYPH</name>
<feature type="domain" description="HTH tetR-type" evidence="5">
    <location>
        <begin position="7"/>
        <end position="67"/>
    </location>
</feature>
<dbReference type="Proteomes" id="UP000996601">
    <property type="component" value="Unassembled WGS sequence"/>
</dbReference>
<dbReference type="InterPro" id="IPR050109">
    <property type="entry name" value="HTH-type_TetR-like_transc_reg"/>
</dbReference>
<feature type="DNA-binding region" description="H-T-H motif" evidence="4">
    <location>
        <begin position="30"/>
        <end position="49"/>
    </location>
</feature>
<keyword evidence="2 4" id="KW-0238">DNA-binding</keyword>
<keyword evidence="1" id="KW-0805">Transcription regulation</keyword>
<comment type="caution">
    <text evidence="6">The sequence shown here is derived from an EMBL/GenBank/DDBJ whole genome shotgun (WGS) entry which is preliminary data.</text>
</comment>
<gene>
    <name evidence="6" type="ORF">GB927_002545</name>
</gene>
<dbReference type="PANTHER" id="PTHR30055:SF234">
    <property type="entry name" value="HTH-TYPE TRANSCRIPTIONAL REGULATOR BETI"/>
    <property type="match status" value="1"/>
</dbReference>
<dbReference type="PANTHER" id="PTHR30055">
    <property type="entry name" value="HTH-TYPE TRANSCRIPTIONAL REGULATOR RUTR"/>
    <property type="match status" value="1"/>
</dbReference>
<dbReference type="Gene3D" id="1.10.357.10">
    <property type="entry name" value="Tetracycline Repressor, domain 2"/>
    <property type="match status" value="1"/>
</dbReference>